<sequence length="129" mass="14203">MIDGLIPVGLQSPDTPAVLYDVEFRATNLRSIPDDLDTKWLTGGLLGIEYSQLKTVPDVLIRMFPYCLSLAGNPINDLPAELFEIEGITALSLGFTAIRELPQNVTRLSSTLATVYIPWTDVSFFLVMA</sequence>
<dbReference type="InterPro" id="IPR032675">
    <property type="entry name" value="LRR_dom_sf"/>
</dbReference>
<evidence type="ECO:0000313" key="1">
    <source>
        <dbReference type="EMBL" id="GMF21018.1"/>
    </source>
</evidence>
<accession>A0A9W6TWL1</accession>
<evidence type="ECO:0000313" key="2">
    <source>
        <dbReference type="Proteomes" id="UP001165083"/>
    </source>
</evidence>
<reference evidence="1" key="1">
    <citation type="submission" date="2023-04" db="EMBL/GenBank/DDBJ databases">
        <title>Phytophthora lilii NBRC 32176.</title>
        <authorList>
            <person name="Ichikawa N."/>
            <person name="Sato H."/>
            <person name="Tonouchi N."/>
        </authorList>
    </citation>
    <scope>NUCLEOTIDE SEQUENCE</scope>
    <source>
        <strain evidence="1">NBRC 32176</strain>
    </source>
</reference>
<dbReference type="Proteomes" id="UP001165083">
    <property type="component" value="Unassembled WGS sequence"/>
</dbReference>
<proteinExistence type="predicted"/>
<keyword evidence="2" id="KW-1185">Reference proteome</keyword>
<name>A0A9W6TWL1_9STRA</name>
<organism evidence="1 2">
    <name type="scientific">Phytophthora lilii</name>
    <dbReference type="NCBI Taxonomy" id="2077276"/>
    <lineage>
        <taxon>Eukaryota</taxon>
        <taxon>Sar</taxon>
        <taxon>Stramenopiles</taxon>
        <taxon>Oomycota</taxon>
        <taxon>Peronosporomycetes</taxon>
        <taxon>Peronosporales</taxon>
        <taxon>Peronosporaceae</taxon>
        <taxon>Phytophthora</taxon>
    </lineage>
</organism>
<dbReference type="EMBL" id="BSXW01000393">
    <property type="protein sequence ID" value="GMF21018.1"/>
    <property type="molecule type" value="Genomic_DNA"/>
</dbReference>
<dbReference type="OrthoDB" id="121352at2759"/>
<dbReference type="Gene3D" id="3.80.10.10">
    <property type="entry name" value="Ribonuclease Inhibitor"/>
    <property type="match status" value="1"/>
</dbReference>
<dbReference type="AlphaFoldDB" id="A0A9W6TWL1"/>
<gene>
    <name evidence="1" type="ORF">Plil01_000825000</name>
</gene>
<comment type="caution">
    <text evidence="1">The sequence shown here is derived from an EMBL/GenBank/DDBJ whole genome shotgun (WGS) entry which is preliminary data.</text>
</comment>
<protein>
    <submittedName>
        <fullName evidence="1">Unnamed protein product</fullName>
    </submittedName>
</protein>